<evidence type="ECO:0008006" key="5">
    <source>
        <dbReference type="Google" id="ProtNLM"/>
    </source>
</evidence>
<evidence type="ECO:0000313" key="4">
    <source>
        <dbReference type="Proteomes" id="UP000070501"/>
    </source>
</evidence>
<dbReference type="Proteomes" id="UP000070501">
    <property type="component" value="Unassembled WGS sequence"/>
</dbReference>
<dbReference type="EMBL" id="KQ964252">
    <property type="protein sequence ID" value="KXJ90632.1"/>
    <property type="molecule type" value="Genomic_DNA"/>
</dbReference>
<gene>
    <name evidence="3" type="ORF">Micbo1qcDRAFT_205447</name>
</gene>
<protein>
    <recommendedName>
        <fullName evidence="5">Ser-Thr-rich glycosyl-phosphatidyl-inositol-anchored membrane family-domain-containing protein</fullName>
    </recommendedName>
</protein>
<evidence type="ECO:0000256" key="1">
    <source>
        <dbReference type="SAM" id="MobiDB-lite"/>
    </source>
</evidence>
<feature type="chain" id="PRO_5007293343" description="Ser-Thr-rich glycosyl-phosphatidyl-inositol-anchored membrane family-domain-containing protein" evidence="2">
    <location>
        <begin position="27"/>
        <end position="184"/>
    </location>
</feature>
<organism evidence="3 4">
    <name type="scientific">Microdochium bolleyi</name>
    <dbReference type="NCBI Taxonomy" id="196109"/>
    <lineage>
        <taxon>Eukaryota</taxon>
        <taxon>Fungi</taxon>
        <taxon>Dikarya</taxon>
        <taxon>Ascomycota</taxon>
        <taxon>Pezizomycotina</taxon>
        <taxon>Sordariomycetes</taxon>
        <taxon>Xylariomycetidae</taxon>
        <taxon>Xylariales</taxon>
        <taxon>Microdochiaceae</taxon>
        <taxon>Microdochium</taxon>
    </lineage>
</organism>
<accession>A0A136J0E9</accession>
<evidence type="ECO:0000256" key="2">
    <source>
        <dbReference type="SAM" id="SignalP"/>
    </source>
</evidence>
<name>A0A136J0E9_9PEZI</name>
<sequence>MLFRTTQLLAAYMAATVAIAPQAALAQAYTVTNAAGETLTILPTTTMPFVDPSLVTVPVGVPPQPTPSAGSSSIDEGTMIVSLPVEPTTYTEPGLTTTIVGTASGPAVTPEPGSSTTTSGLLGFPTPEPSLSVSLSSSSSSSRPAASTSTSSTPMPTPAPAAAPRVEAVAPAGIVVAVAGLLFL</sequence>
<proteinExistence type="predicted"/>
<dbReference type="InParanoid" id="A0A136J0E9"/>
<feature type="signal peptide" evidence="2">
    <location>
        <begin position="1"/>
        <end position="26"/>
    </location>
</feature>
<keyword evidence="2" id="KW-0732">Signal</keyword>
<feature type="region of interest" description="Disordered" evidence="1">
    <location>
        <begin position="101"/>
        <end position="161"/>
    </location>
</feature>
<keyword evidence="4" id="KW-1185">Reference proteome</keyword>
<evidence type="ECO:0000313" key="3">
    <source>
        <dbReference type="EMBL" id="KXJ90632.1"/>
    </source>
</evidence>
<dbReference type="AlphaFoldDB" id="A0A136J0E9"/>
<reference evidence="4" key="1">
    <citation type="submission" date="2016-02" db="EMBL/GenBank/DDBJ databases">
        <title>Draft genome sequence of Microdochium bolleyi, a fungal endophyte of beachgrass.</title>
        <authorList>
            <consortium name="DOE Joint Genome Institute"/>
            <person name="David A.S."/>
            <person name="May G."/>
            <person name="Haridas S."/>
            <person name="Lim J."/>
            <person name="Wang M."/>
            <person name="Labutti K."/>
            <person name="Lipzen A."/>
            <person name="Barry K."/>
            <person name="Grigoriev I.V."/>
        </authorList>
    </citation>
    <scope>NUCLEOTIDE SEQUENCE [LARGE SCALE GENOMIC DNA]</scope>
    <source>
        <strain evidence="4">J235TASD1</strain>
    </source>
</reference>
<feature type="compositionally biased region" description="Low complexity" evidence="1">
    <location>
        <begin position="113"/>
        <end position="154"/>
    </location>
</feature>